<dbReference type="Proteomes" id="UP000807306">
    <property type="component" value="Unassembled WGS sequence"/>
</dbReference>
<gene>
    <name evidence="1" type="ORF">CPB83DRAFT_855037</name>
</gene>
<organism evidence="1 2">
    <name type="scientific">Crepidotus variabilis</name>
    <dbReference type="NCBI Taxonomy" id="179855"/>
    <lineage>
        <taxon>Eukaryota</taxon>
        <taxon>Fungi</taxon>
        <taxon>Dikarya</taxon>
        <taxon>Basidiomycota</taxon>
        <taxon>Agaricomycotina</taxon>
        <taxon>Agaricomycetes</taxon>
        <taxon>Agaricomycetidae</taxon>
        <taxon>Agaricales</taxon>
        <taxon>Agaricineae</taxon>
        <taxon>Crepidotaceae</taxon>
        <taxon>Crepidotus</taxon>
    </lineage>
</organism>
<name>A0A9P6EFY0_9AGAR</name>
<reference evidence="1" key="1">
    <citation type="submission" date="2020-11" db="EMBL/GenBank/DDBJ databases">
        <authorList>
            <consortium name="DOE Joint Genome Institute"/>
            <person name="Ahrendt S."/>
            <person name="Riley R."/>
            <person name="Andreopoulos W."/>
            <person name="Labutti K."/>
            <person name="Pangilinan J."/>
            <person name="Ruiz-Duenas F.J."/>
            <person name="Barrasa J.M."/>
            <person name="Sanchez-Garcia M."/>
            <person name="Camarero S."/>
            <person name="Miyauchi S."/>
            <person name="Serrano A."/>
            <person name="Linde D."/>
            <person name="Babiker R."/>
            <person name="Drula E."/>
            <person name="Ayuso-Fernandez I."/>
            <person name="Pacheco R."/>
            <person name="Padilla G."/>
            <person name="Ferreira P."/>
            <person name="Barriuso J."/>
            <person name="Kellner H."/>
            <person name="Castanera R."/>
            <person name="Alfaro M."/>
            <person name="Ramirez L."/>
            <person name="Pisabarro A.G."/>
            <person name="Kuo A."/>
            <person name="Tritt A."/>
            <person name="Lipzen A."/>
            <person name="He G."/>
            <person name="Yan M."/>
            <person name="Ng V."/>
            <person name="Cullen D."/>
            <person name="Martin F."/>
            <person name="Rosso M.-N."/>
            <person name="Henrissat B."/>
            <person name="Hibbett D."/>
            <person name="Martinez A.T."/>
            <person name="Grigoriev I.V."/>
        </authorList>
    </citation>
    <scope>NUCLEOTIDE SEQUENCE</scope>
    <source>
        <strain evidence="1">CBS 506.95</strain>
    </source>
</reference>
<accession>A0A9P6EFY0</accession>
<sequence length="90" mass="10784">MLSIYYCTIEAGRFGIRQSVRDSCSNSHCCYSWEREDSRWDSYNESFEWEEIDRKLPLEETQGKTWEDSPLPWPWPIGLDMIRLDVGRET</sequence>
<proteinExistence type="predicted"/>
<dbReference type="EMBL" id="MU157855">
    <property type="protein sequence ID" value="KAF9528178.1"/>
    <property type="molecule type" value="Genomic_DNA"/>
</dbReference>
<keyword evidence="2" id="KW-1185">Reference proteome</keyword>
<evidence type="ECO:0000313" key="1">
    <source>
        <dbReference type="EMBL" id="KAF9528178.1"/>
    </source>
</evidence>
<evidence type="ECO:0000313" key="2">
    <source>
        <dbReference type="Proteomes" id="UP000807306"/>
    </source>
</evidence>
<protein>
    <submittedName>
        <fullName evidence="1">Uncharacterized protein</fullName>
    </submittedName>
</protein>
<dbReference type="AlphaFoldDB" id="A0A9P6EFY0"/>
<comment type="caution">
    <text evidence="1">The sequence shown here is derived from an EMBL/GenBank/DDBJ whole genome shotgun (WGS) entry which is preliminary data.</text>
</comment>